<keyword evidence="3" id="KW-1185">Reference proteome</keyword>
<evidence type="ECO:0000313" key="3">
    <source>
        <dbReference type="Proteomes" id="UP000515514"/>
    </source>
</evidence>
<name>A0A7G8PVZ1_9FLAO</name>
<organism evidence="2 3">
    <name type="scientific">Constantimarinum furrinae</name>
    <dbReference type="NCBI Taxonomy" id="2562285"/>
    <lineage>
        <taxon>Bacteria</taxon>
        <taxon>Pseudomonadati</taxon>
        <taxon>Bacteroidota</taxon>
        <taxon>Flavobacteriia</taxon>
        <taxon>Flavobacteriales</taxon>
        <taxon>Flavobacteriaceae</taxon>
        <taxon>Altibacter/Constantimarinum group</taxon>
        <taxon>Constantimarinum</taxon>
    </lineage>
</organism>
<proteinExistence type="predicted"/>
<sequence>MKFLTLFALVVFFQISAFSQVMQLSNMSYTINGSTYELGTLELTGDQLAKLHTLLKNQQEMEKYSAEFTRIEAEVKNAPNKTVKTDNGIASALNQPAVLKSRKERDLYYDEMTRKVIELQKSTKISLEGLQELSSKNSALVSLLSQVQKSDESNNVIRKLRN</sequence>
<keyword evidence="1" id="KW-0732">Signal</keyword>
<dbReference type="KEGG" id="alti:ALE3EI_1960"/>
<dbReference type="Proteomes" id="UP000515514">
    <property type="component" value="Chromosome"/>
</dbReference>
<dbReference type="AlphaFoldDB" id="A0A7G8PVZ1"/>
<evidence type="ECO:0000313" key="2">
    <source>
        <dbReference type="EMBL" id="QNJ98507.1"/>
    </source>
</evidence>
<gene>
    <name evidence="2" type="ORF">ALE3EI_1960</name>
</gene>
<evidence type="ECO:0000256" key="1">
    <source>
        <dbReference type="SAM" id="SignalP"/>
    </source>
</evidence>
<dbReference type="EMBL" id="CP052909">
    <property type="protein sequence ID" value="QNJ98507.1"/>
    <property type="molecule type" value="Genomic_DNA"/>
</dbReference>
<dbReference type="RefSeq" id="WP_186988209.1">
    <property type="nucleotide sequence ID" value="NZ_CP052909.1"/>
</dbReference>
<protein>
    <submittedName>
        <fullName evidence="2">Uncharacterized protein</fullName>
    </submittedName>
</protein>
<accession>A0A7G8PVZ1</accession>
<reference evidence="2 3" key="1">
    <citation type="submission" date="2020-04" db="EMBL/GenBank/DDBJ databases">
        <title>Genome sequence of Altibacter aquimarinus strain ALE3EI.</title>
        <authorList>
            <person name="Oh H.-M."/>
            <person name="Jang D."/>
        </authorList>
    </citation>
    <scope>NUCLEOTIDE SEQUENCE [LARGE SCALE GENOMIC DNA]</scope>
    <source>
        <strain evidence="2 3">ALE3EI</strain>
    </source>
</reference>
<feature type="chain" id="PRO_5028803743" evidence="1">
    <location>
        <begin position="20"/>
        <end position="162"/>
    </location>
</feature>
<feature type="signal peptide" evidence="1">
    <location>
        <begin position="1"/>
        <end position="19"/>
    </location>
</feature>